<protein>
    <submittedName>
        <fullName evidence="1">Uncharacterized protein</fullName>
    </submittedName>
</protein>
<reference evidence="1 2" key="1">
    <citation type="journal article" date="2024" name="Nat. Commun.">
        <title>Phylogenomics reveals the evolutionary origins of lichenization in chlorophyte algae.</title>
        <authorList>
            <person name="Puginier C."/>
            <person name="Libourel C."/>
            <person name="Otte J."/>
            <person name="Skaloud P."/>
            <person name="Haon M."/>
            <person name="Grisel S."/>
            <person name="Petersen M."/>
            <person name="Berrin J.G."/>
            <person name="Delaux P.M."/>
            <person name="Dal Grande F."/>
            <person name="Keller J."/>
        </authorList>
    </citation>
    <scope>NUCLEOTIDE SEQUENCE [LARGE SCALE GENOMIC DNA]</scope>
    <source>
        <strain evidence="1 2">SAG 2043</strain>
    </source>
</reference>
<name>A0AAW1PLI7_9CHLO</name>
<keyword evidence="2" id="KW-1185">Reference proteome</keyword>
<evidence type="ECO:0000313" key="2">
    <source>
        <dbReference type="Proteomes" id="UP001489004"/>
    </source>
</evidence>
<evidence type="ECO:0000313" key="1">
    <source>
        <dbReference type="EMBL" id="KAK9810459.1"/>
    </source>
</evidence>
<dbReference type="EMBL" id="JALJOR010000010">
    <property type="protein sequence ID" value="KAK9810459.1"/>
    <property type="molecule type" value="Genomic_DNA"/>
</dbReference>
<accession>A0AAW1PLI7</accession>
<organism evidence="1 2">
    <name type="scientific">[Myrmecia] bisecta</name>
    <dbReference type="NCBI Taxonomy" id="41462"/>
    <lineage>
        <taxon>Eukaryota</taxon>
        <taxon>Viridiplantae</taxon>
        <taxon>Chlorophyta</taxon>
        <taxon>core chlorophytes</taxon>
        <taxon>Trebouxiophyceae</taxon>
        <taxon>Trebouxiales</taxon>
        <taxon>Trebouxiaceae</taxon>
        <taxon>Myrmecia</taxon>
    </lineage>
</organism>
<proteinExistence type="predicted"/>
<gene>
    <name evidence="1" type="ORF">WJX72_011029</name>
</gene>
<dbReference type="InterPro" id="IPR016024">
    <property type="entry name" value="ARM-type_fold"/>
</dbReference>
<dbReference type="InterPro" id="IPR011989">
    <property type="entry name" value="ARM-like"/>
</dbReference>
<dbReference type="Gene3D" id="1.25.10.10">
    <property type="entry name" value="Leucine-rich Repeat Variant"/>
    <property type="match status" value="1"/>
</dbReference>
<sequence length="166" mass="18133">MHPRVEKQYRPWRIEPQLRVEVANAGAAEVLVCLLSDQFSVWQALKAPAAKTFGGLSAIPPNRRILIQAGAVPVLLRLTECDCQCARENAIFALTQIVQTEDGPEALVQAGAVSVLQRVVFSRHAGWDYVFPNAMRLLQVLGAPHVDPRKADSVIMLTGRVRASAG</sequence>
<comment type="caution">
    <text evidence="1">The sequence shown here is derived from an EMBL/GenBank/DDBJ whole genome shotgun (WGS) entry which is preliminary data.</text>
</comment>
<dbReference type="AlphaFoldDB" id="A0AAW1PLI7"/>
<dbReference type="SUPFAM" id="SSF48371">
    <property type="entry name" value="ARM repeat"/>
    <property type="match status" value="1"/>
</dbReference>
<dbReference type="Proteomes" id="UP001489004">
    <property type="component" value="Unassembled WGS sequence"/>
</dbReference>